<dbReference type="Proteomes" id="UP000199550">
    <property type="component" value="Unassembled WGS sequence"/>
</dbReference>
<dbReference type="AlphaFoldDB" id="A0A1I4FKN6"/>
<dbReference type="GO" id="GO:0005829">
    <property type="term" value="C:cytosol"/>
    <property type="evidence" value="ECO:0007669"/>
    <property type="project" value="TreeGrafter"/>
</dbReference>
<dbReference type="PANTHER" id="PTHR12215:SF10">
    <property type="entry name" value="L-AMINOADIPATE-SEMIALDEHYDE DEHYDROGENASE-PHOSPHOPANTETHEINYL TRANSFERASE"/>
    <property type="match status" value="1"/>
</dbReference>
<keyword evidence="6" id="KW-1185">Reference proteome</keyword>
<feature type="domain" description="4'-phosphopantetheinyl transferase N-terminal" evidence="4">
    <location>
        <begin position="18"/>
        <end position="91"/>
    </location>
</feature>
<keyword evidence="2 5" id="KW-0808">Transferase</keyword>
<evidence type="ECO:0000259" key="4">
    <source>
        <dbReference type="Pfam" id="PF22624"/>
    </source>
</evidence>
<dbReference type="InterPro" id="IPR008278">
    <property type="entry name" value="4-PPantetheinyl_Trfase_dom"/>
</dbReference>
<dbReference type="GO" id="GO:0008897">
    <property type="term" value="F:holo-[acyl-carrier-protein] synthase activity"/>
    <property type="evidence" value="ECO:0007669"/>
    <property type="project" value="InterPro"/>
</dbReference>
<comment type="similarity">
    <text evidence="1">Belongs to the P-Pant transferase superfamily. Gsp/Sfp/HetI/AcpT family.</text>
</comment>
<gene>
    <name evidence="5" type="ORF">SAMN04488004_109109</name>
</gene>
<dbReference type="GO" id="GO:0019878">
    <property type="term" value="P:lysine biosynthetic process via aminoadipic acid"/>
    <property type="evidence" value="ECO:0007669"/>
    <property type="project" value="TreeGrafter"/>
</dbReference>
<sequence>MTIVIDIWTWQLVDSDPAVLSQEERTRAARFVFDRDRDSYIAGRSRLRHILGTYLNQAPIDLKFSYGTYGRPWVNGLQFNLSHTGDLACLAVLQTPHQLGLDIEAVRPIDLDVAQAHFAPREMNALLALPMDARVPAFYRCWTRKEAYLKARGTGLFTDLNSFVVTLGPQDEPRLTFCDSGDAAAWTLQDVRVAPGVAGALAVRSAGQDVRVVRRAAL</sequence>
<dbReference type="InterPro" id="IPR050559">
    <property type="entry name" value="P-Pant_transferase_sf"/>
</dbReference>
<feature type="domain" description="4'-phosphopantetheinyl transferase" evidence="3">
    <location>
        <begin position="99"/>
        <end position="192"/>
    </location>
</feature>
<dbReference type="EMBL" id="FOTF01000009">
    <property type="protein sequence ID" value="SFL17477.1"/>
    <property type="molecule type" value="Genomic_DNA"/>
</dbReference>
<dbReference type="RefSeq" id="WP_175499274.1">
    <property type="nucleotide sequence ID" value="NZ_FOTF01000009.1"/>
</dbReference>
<dbReference type="PANTHER" id="PTHR12215">
    <property type="entry name" value="PHOSPHOPANTETHEINE TRANSFERASE"/>
    <property type="match status" value="1"/>
</dbReference>
<organism evidence="5 6">
    <name type="scientific">Loktanella salsilacus</name>
    <dbReference type="NCBI Taxonomy" id="195913"/>
    <lineage>
        <taxon>Bacteria</taxon>
        <taxon>Pseudomonadati</taxon>
        <taxon>Pseudomonadota</taxon>
        <taxon>Alphaproteobacteria</taxon>
        <taxon>Rhodobacterales</taxon>
        <taxon>Roseobacteraceae</taxon>
        <taxon>Loktanella</taxon>
    </lineage>
</organism>
<dbReference type="SUPFAM" id="SSF56214">
    <property type="entry name" value="4'-phosphopantetheinyl transferase"/>
    <property type="match status" value="2"/>
</dbReference>
<dbReference type="InterPro" id="IPR037143">
    <property type="entry name" value="4-PPantetheinyl_Trfase_dom_sf"/>
</dbReference>
<evidence type="ECO:0000313" key="6">
    <source>
        <dbReference type="Proteomes" id="UP000199550"/>
    </source>
</evidence>
<evidence type="ECO:0000256" key="2">
    <source>
        <dbReference type="ARBA" id="ARBA00022679"/>
    </source>
</evidence>
<accession>A0A1I4FKN6</accession>
<dbReference type="Pfam" id="PF22624">
    <property type="entry name" value="AASDHPPT_N"/>
    <property type="match status" value="1"/>
</dbReference>
<dbReference type="Gene3D" id="3.90.470.20">
    <property type="entry name" value="4'-phosphopantetheinyl transferase domain"/>
    <property type="match status" value="2"/>
</dbReference>
<dbReference type="InterPro" id="IPR055066">
    <property type="entry name" value="AASDHPPT_N"/>
</dbReference>
<proteinExistence type="inferred from homology"/>
<reference evidence="5 6" key="1">
    <citation type="submission" date="2016-10" db="EMBL/GenBank/DDBJ databases">
        <authorList>
            <person name="de Groot N.N."/>
        </authorList>
    </citation>
    <scope>NUCLEOTIDE SEQUENCE [LARGE SCALE GENOMIC DNA]</scope>
    <source>
        <strain evidence="5 6">DSM 16199</strain>
    </source>
</reference>
<evidence type="ECO:0000259" key="3">
    <source>
        <dbReference type="Pfam" id="PF01648"/>
    </source>
</evidence>
<protein>
    <submittedName>
        <fullName evidence="5">4'-phosphopantetheinyl transferase</fullName>
    </submittedName>
</protein>
<evidence type="ECO:0000256" key="1">
    <source>
        <dbReference type="ARBA" id="ARBA00010990"/>
    </source>
</evidence>
<evidence type="ECO:0000313" key="5">
    <source>
        <dbReference type="EMBL" id="SFL17477.1"/>
    </source>
</evidence>
<dbReference type="Pfam" id="PF01648">
    <property type="entry name" value="ACPS"/>
    <property type="match status" value="1"/>
</dbReference>
<name>A0A1I4FKN6_9RHOB</name>
<dbReference type="STRING" id="195913.SAMN04488004_109109"/>
<dbReference type="GO" id="GO:0000287">
    <property type="term" value="F:magnesium ion binding"/>
    <property type="evidence" value="ECO:0007669"/>
    <property type="project" value="InterPro"/>
</dbReference>